<name>A0ABD0TVY2_DENTH</name>
<reference evidence="2 3" key="1">
    <citation type="journal article" date="2024" name="Plant Biotechnol. J.">
        <title>Dendrobium thyrsiflorum genome and its molecular insights into genes involved in important horticultural traits.</title>
        <authorList>
            <person name="Chen B."/>
            <person name="Wang J.Y."/>
            <person name="Zheng P.J."/>
            <person name="Li K.L."/>
            <person name="Liang Y.M."/>
            <person name="Chen X.F."/>
            <person name="Zhang C."/>
            <person name="Zhao X."/>
            <person name="He X."/>
            <person name="Zhang G.Q."/>
            <person name="Liu Z.J."/>
            <person name="Xu Q."/>
        </authorList>
    </citation>
    <scope>NUCLEOTIDE SEQUENCE [LARGE SCALE GENOMIC DNA]</scope>
    <source>
        <strain evidence="2">GZMU011</strain>
    </source>
</reference>
<proteinExistence type="predicted"/>
<evidence type="ECO:0000313" key="2">
    <source>
        <dbReference type="EMBL" id="KAL0903822.1"/>
    </source>
</evidence>
<comment type="caution">
    <text evidence="2">The sequence shown here is derived from an EMBL/GenBank/DDBJ whole genome shotgun (WGS) entry which is preliminary data.</text>
</comment>
<dbReference type="Proteomes" id="UP001552299">
    <property type="component" value="Unassembled WGS sequence"/>
</dbReference>
<protein>
    <submittedName>
        <fullName evidence="2">Uncharacterized protein</fullName>
    </submittedName>
</protein>
<feature type="compositionally biased region" description="Polar residues" evidence="1">
    <location>
        <begin position="157"/>
        <end position="179"/>
    </location>
</feature>
<feature type="region of interest" description="Disordered" evidence="1">
    <location>
        <begin position="149"/>
        <end position="179"/>
    </location>
</feature>
<gene>
    <name evidence="2" type="ORF">M5K25_025875</name>
</gene>
<sequence>MADLELDHSFIFNDQKLIDIHKSSFFNLDLEVDHSVEEYMERILFSLAAAIDQQQPPILLDLTKLRTTSPISPYPQDSSRGFNTYAKFQELFLPPSPVDNMLQEPVFKNNSVDHHSKYNSAHSCFSTQLILFKNSSLNLQEQLPTLQLQLAGPPRPTDSSHQPPLHPSTQQLRPPDPNSYSCLSSDVACMNPPHHNFSSASNSRYSNRFFVFPLPFFYLLPDRAKFDGRGIEMAEFSRAVTC</sequence>
<organism evidence="2 3">
    <name type="scientific">Dendrobium thyrsiflorum</name>
    <name type="common">Pinecone-like raceme dendrobium</name>
    <name type="synonym">Orchid</name>
    <dbReference type="NCBI Taxonomy" id="117978"/>
    <lineage>
        <taxon>Eukaryota</taxon>
        <taxon>Viridiplantae</taxon>
        <taxon>Streptophyta</taxon>
        <taxon>Embryophyta</taxon>
        <taxon>Tracheophyta</taxon>
        <taxon>Spermatophyta</taxon>
        <taxon>Magnoliopsida</taxon>
        <taxon>Liliopsida</taxon>
        <taxon>Asparagales</taxon>
        <taxon>Orchidaceae</taxon>
        <taxon>Epidendroideae</taxon>
        <taxon>Malaxideae</taxon>
        <taxon>Dendrobiinae</taxon>
        <taxon>Dendrobium</taxon>
    </lineage>
</organism>
<keyword evidence="3" id="KW-1185">Reference proteome</keyword>
<evidence type="ECO:0000313" key="3">
    <source>
        <dbReference type="Proteomes" id="UP001552299"/>
    </source>
</evidence>
<dbReference type="AlphaFoldDB" id="A0ABD0TVY2"/>
<dbReference type="EMBL" id="JANQDX010000019">
    <property type="protein sequence ID" value="KAL0903822.1"/>
    <property type="molecule type" value="Genomic_DNA"/>
</dbReference>
<evidence type="ECO:0000256" key="1">
    <source>
        <dbReference type="SAM" id="MobiDB-lite"/>
    </source>
</evidence>
<accession>A0ABD0TVY2</accession>